<dbReference type="CDD" id="cd12797">
    <property type="entry name" value="M23_peptidase"/>
    <property type="match status" value="1"/>
</dbReference>
<evidence type="ECO:0000259" key="3">
    <source>
        <dbReference type="Pfam" id="PF01551"/>
    </source>
</evidence>
<reference evidence="5" key="1">
    <citation type="submission" date="2017-09" db="EMBL/GenBank/DDBJ databases">
        <title>Metaegenomics of thermophilic ammonia-oxidizing enrichment culture.</title>
        <authorList>
            <person name="Kato S."/>
            <person name="Suzuki K."/>
        </authorList>
    </citation>
    <scope>NUCLEOTIDE SEQUENCE [LARGE SCALE GENOMIC DNA]</scope>
</reference>
<feature type="chain" id="PRO_5014152447" description="M23ase beta-sheet core domain-containing protein" evidence="2">
    <location>
        <begin position="25"/>
        <end position="424"/>
    </location>
</feature>
<dbReference type="PANTHER" id="PTHR21666">
    <property type="entry name" value="PEPTIDASE-RELATED"/>
    <property type="match status" value="1"/>
</dbReference>
<dbReference type="PANTHER" id="PTHR21666:SF289">
    <property type="entry name" value="L-ALA--D-GLU ENDOPEPTIDASE"/>
    <property type="match status" value="1"/>
</dbReference>
<keyword evidence="1 2" id="KW-0732">Signal</keyword>
<feature type="domain" description="M23ase beta-sheet core" evidence="3">
    <location>
        <begin position="288"/>
        <end position="386"/>
    </location>
</feature>
<comment type="caution">
    <text evidence="4">The sequence shown here is derived from an EMBL/GenBank/DDBJ whole genome shotgun (WGS) entry which is preliminary data.</text>
</comment>
<protein>
    <recommendedName>
        <fullName evidence="3">M23ase beta-sheet core domain-containing protein</fullName>
    </recommendedName>
</protein>
<evidence type="ECO:0000313" key="4">
    <source>
        <dbReference type="EMBL" id="GBD09844.1"/>
    </source>
</evidence>
<gene>
    <name evidence="4" type="ORF">HRbin22_02105</name>
</gene>
<dbReference type="InterPro" id="IPR050570">
    <property type="entry name" value="Cell_wall_metabolism_enzyme"/>
</dbReference>
<proteinExistence type="predicted"/>
<dbReference type="InterPro" id="IPR011055">
    <property type="entry name" value="Dup_hybrid_motif"/>
</dbReference>
<dbReference type="SUPFAM" id="SSF51261">
    <property type="entry name" value="Duplicated hybrid motif"/>
    <property type="match status" value="1"/>
</dbReference>
<evidence type="ECO:0000256" key="1">
    <source>
        <dbReference type="ARBA" id="ARBA00022729"/>
    </source>
</evidence>
<dbReference type="AlphaFoldDB" id="A0A2H5Y8R0"/>
<dbReference type="Gene3D" id="2.70.70.10">
    <property type="entry name" value="Glucose Permease (Domain IIA)"/>
    <property type="match status" value="1"/>
</dbReference>
<organism evidence="4 5">
    <name type="scientific">Candidatus Thermoflexus japonica</name>
    <dbReference type="NCBI Taxonomy" id="2035417"/>
    <lineage>
        <taxon>Bacteria</taxon>
        <taxon>Bacillati</taxon>
        <taxon>Chloroflexota</taxon>
        <taxon>Thermoflexia</taxon>
        <taxon>Thermoflexales</taxon>
        <taxon>Thermoflexaceae</taxon>
        <taxon>Thermoflexus</taxon>
    </lineage>
</organism>
<dbReference type="EMBL" id="BEHY01000073">
    <property type="protein sequence ID" value="GBD09844.1"/>
    <property type="molecule type" value="Genomic_DNA"/>
</dbReference>
<sequence>MRNTPLLCALLIIAINAGVGRAMAQDAQPPVESKGSPAYQNEVLGVSLQALPPETRVVEDQYLSDAFGFTLVAPDGRMVLRVAWRHRDTPDQMEQRAQELVRGFPGLNLRPQPVSVDSYRGVMVANAPGMDPSLYVYLTAYGRLYEIICPQRDGNRQGCETLLSLISFGPASRSLEELHLIRAENALYEKPPVLGFPRPKSPIGIEILKEKEKVLRSGGNGAFSVEPLAAPGCADWPTWKFLQTPWASTANGPGTPWPQGWSQAGPSYYGEGLHQYCNRTNGLNDYHALDFPLKEWDIVYPPAPGRVLYAGWAGGGWATLGRVVIVDLGNGYWSMAAHLRSINVSAGQDVGISTVIGYAGRSGNYQDGYWPSNHLHQGLYLNAQLYQPYGGIYGGQSVEPHHVRYFGNGGGYYETIGRYQWMSW</sequence>
<evidence type="ECO:0000313" key="5">
    <source>
        <dbReference type="Proteomes" id="UP000236642"/>
    </source>
</evidence>
<dbReference type="Pfam" id="PF01551">
    <property type="entry name" value="Peptidase_M23"/>
    <property type="match status" value="1"/>
</dbReference>
<name>A0A2H5Y8R0_9CHLR</name>
<accession>A0A2H5Y8R0</accession>
<dbReference type="Proteomes" id="UP000236642">
    <property type="component" value="Unassembled WGS sequence"/>
</dbReference>
<evidence type="ECO:0000256" key="2">
    <source>
        <dbReference type="SAM" id="SignalP"/>
    </source>
</evidence>
<dbReference type="InterPro" id="IPR016047">
    <property type="entry name" value="M23ase_b-sheet_dom"/>
</dbReference>
<dbReference type="GO" id="GO:0004222">
    <property type="term" value="F:metalloendopeptidase activity"/>
    <property type="evidence" value="ECO:0007669"/>
    <property type="project" value="TreeGrafter"/>
</dbReference>
<feature type="signal peptide" evidence="2">
    <location>
        <begin position="1"/>
        <end position="24"/>
    </location>
</feature>